<dbReference type="Proteomes" id="UP001174936">
    <property type="component" value="Unassembled WGS sequence"/>
</dbReference>
<proteinExistence type="predicted"/>
<reference evidence="2" key="1">
    <citation type="submission" date="2023-06" db="EMBL/GenBank/DDBJ databases">
        <title>Genome-scale phylogeny and comparative genomics of the fungal order Sordariales.</title>
        <authorList>
            <consortium name="Lawrence Berkeley National Laboratory"/>
            <person name="Hensen N."/>
            <person name="Bonometti L."/>
            <person name="Westerberg I."/>
            <person name="Brannstrom I.O."/>
            <person name="Guillou S."/>
            <person name="Cros-Aarteil S."/>
            <person name="Calhoun S."/>
            <person name="Haridas S."/>
            <person name="Kuo A."/>
            <person name="Mondo S."/>
            <person name="Pangilinan J."/>
            <person name="Riley R."/>
            <person name="Labutti K."/>
            <person name="Andreopoulos B."/>
            <person name="Lipzen A."/>
            <person name="Chen C."/>
            <person name="Yanf M."/>
            <person name="Daum C."/>
            <person name="Ng V."/>
            <person name="Clum A."/>
            <person name="Steindorff A."/>
            <person name="Ohm R."/>
            <person name="Martin F."/>
            <person name="Silar P."/>
            <person name="Natvig D."/>
            <person name="Lalanne C."/>
            <person name="Gautier V."/>
            <person name="Ament-Velasquez S.L."/>
            <person name="Kruys A."/>
            <person name="Hutchinson M.I."/>
            <person name="Powell A.J."/>
            <person name="Barry K."/>
            <person name="Miller A.N."/>
            <person name="Grigoriev I.V."/>
            <person name="Debuchy R."/>
            <person name="Gladieux P."/>
            <person name="Thoren M.H."/>
            <person name="Johannesson H."/>
        </authorList>
    </citation>
    <scope>NUCLEOTIDE SEQUENCE</scope>
    <source>
        <strain evidence="2">SMH2532-1</strain>
    </source>
</reference>
<gene>
    <name evidence="2" type="ORF">B0T16DRAFT_396651</name>
</gene>
<evidence type="ECO:0000313" key="2">
    <source>
        <dbReference type="EMBL" id="KAK0655287.1"/>
    </source>
</evidence>
<dbReference type="AlphaFoldDB" id="A0AA39YPC8"/>
<feature type="transmembrane region" description="Helical" evidence="1">
    <location>
        <begin position="233"/>
        <end position="255"/>
    </location>
</feature>
<keyword evidence="1" id="KW-0812">Transmembrane</keyword>
<keyword evidence="1" id="KW-0472">Membrane</keyword>
<sequence>MLTLPNSPHSPQGVQKYTVIVSIIPPSTPRDTNISLDTAPWAAVVILENITASQIQKGLFWTTDNIPLLQGTRLPTEELKALPGSTVGQLPFKCKTTRLWAVLEHADRPAAESNWHGCVAVFANEDRTLEEFSLGGLRRQWVCTAVILDEKEQEVFLRNGDSSQDVSQAPFDDEAFADLWWAWPMASLISEDPARQLVKAGGREGQTRSTRSGTDASAPRVNVALGVRGISSLLFSVGFALGILVLSVAAVRGVIVVRRNEELLEALLEMARGFLAA</sequence>
<protein>
    <submittedName>
        <fullName evidence="2">Uncharacterized protein</fullName>
    </submittedName>
</protein>
<name>A0AA39YPC8_9PEZI</name>
<evidence type="ECO:0000256" key="1">
    <source>
        <dbReference type="SAM" id="Phobius"/>
    </source>
</evidence>
<keyword evidence="3" id="KW-1185">Reference proteome</keyword>
<organism evidence="2 3">
    <name type="scientific">Cercophora newfieldiana</name>
    <dbReference type="NCBI Taxonomy" id="92897"/>
    <lineage>
        <taxon>Eukaryota</taxon>
        <taxon>Fungi</taxon>
        <taxon>Dikarya</taxon>
        <taxon>Ascomycota</taxon>
        <taxon>Pezizomycotina</taxon>
        <taxon>Sordariomycetes</taxon>
        <taxon>Sordariomycetidae</taxon>
        <taxon>Sordariales</taxon>
        <taxon>Lasiosphaeriaceae</taxon>
        <taxon>Cercophora</taxon>
    </lineage>
</organism>
<keyword evidence="1" id="KW-1133">Transmembrane helix</keyword>
<comment type="caution">
    <text evidence="2">The sequence shown here is derived from an EMBL/GenBank/DDBJ whole genome shotgun (WGS) entry which is preliminary data.</text>
</comment>
<accession>A0AA39YPC8</accession>
<dbReference type="EMBL" id="JAULSV010000001">
    <property type="protein sequence ID" value="KAK0655287.1"/>
    <property type="molecule type" value="Genomic_DNA"/>
</dbReference>
<evidence type="ECO:0000313" key="3">
    <source>
        <dbReference type="Proteomes" id="UP001174936"/>
    </source>
</evidence>